<evidence type="ECO:0000256" key="4">
    <source>
        <dbReference type="ARBA" id="ARBA00023145"/>
    </source>
</evidence>
<evidence type="ECO:0000256" key="2">
    <source>
        <dbReference type="ARBA" id="ARBA00022679"/>
    </source>
</evidence>
<accession>A0A919VJK4</accession>
<comment type="caution">
    <text evidence="5">The sequence shown here is derived from an EMBL/GenBank/DDBJ whole genome shotgun (WGS) entry which is preliminary data.</text>
</comment>
<gene>
    <name evidence="5" type="primary">ggt_1</name>
    <name evidence="5" type="ORF">Aau02nite_12960</name>
</gene>
<dbReference type="InterPro" id="IPR043137">
    <property type="entry name" value="GGT_ssub_C"/>
</dbReference>
<evidence type="ECO:0000313" key="6">
    <source>
        <dbReference type="Proteomes" id="UP000681340"/>
    </source>
</evidence>
<dbReference type="Gene3D" id="3.60.20.40">
    <property type="match status" value="1"/>
</dbReference>
<dbReference type="PRINTS" id="PR01210">
    <property type="entry name" value="GGTRANSPTASE"/>
</dbReference>
<dbReference type="GO" id="GO:0016740">
    <property type="term" value="F:transferase activity"/>
    <property type="evidence" value="ECO:0007669"/>
    <property type="project" value="UniProtKB-KW"/>
</dbReference>
<keyword evidence="3" id="KW-0378">Hydrolase</keyword>
<protein>
    <submittedName>
        <fullName evidence="5">Gamma-glutamyltranspeptidase</fullName>
    </submittedName>
</protein>
<evidence type="ECO:0000313" key="5">
    <source>
        <dbReference type="EMBL" id="GIM64834.1"/>
    </source>
</evidence>
<evidence type="ECO:0000256" key="1">
    <source>
        <dbReference type="ARBA" id="ARBA00009381"/>
    </source>
</evidence>
<dbReference type="InterPro" id="IPR029055">
    <property type="entry name" value="Ntn_hydrolases_N"/>
</dbReference>
<comment type="similarity">
    <text evidence="1">Belongs to the gamma-glutamyltransferase family.</text>
</comment>
<name>A0A919VJK4_9ACTN</name>
<organism evidence="5 6">
    <name type="scientific">Actinoplanes auranticolor</name>
    <dbReference type="NCBI Taxonomy" id="47988"/>
    <lineage>
        <taxon>Bacteria</taxon>
        <taxon>Bacillati</taxon>
        <taxon>Actinomycetota</taxon>
        <taxon>Actinomycetes</taxon>
        <taxon>Micromonosporales</taxon>
        <taxon>Micromonosporaceae</taxon>
        <taxon>Actinoplanes</taxon>
    </lineage>
</organism>
<reference evidence="5" key="1">
    <citation type="submission" date="2021-03" db="EMBL/GenBank/DDBJ databases">
        <title>Whole genome shotgun sequence of Actinoplanes auranticolor NBRC 12245.</title>
        <authorList>
            <person name="Komaki H."/>
            <person name="Tamura T."/>
        </authorList>
    </citation>
    <scope>NUCLEOTIDE SEQUENCE</scope>
    <source>
        <strain evidence="5">NBRC 12245</strain>
    </source>
</reference>
<keyword evidence="4" id="KW-0865">Zymogen</keyword>
<evidence type="ECO:0000256" key="3">
    <source>
        <dbReference type="ARBA" id="ARBA00022801"/>
    </source>
</evidence>
<keyword evidence="6" id="KW-1185">Reference proteome</keyword>
<dbReference type="Proteomes" id="UP000681340">
    <property type="component" value="Unassembled WGS sequence"/>
</dbReference>
<dbReference type="GO" id="GO:0016787">
    <property type="term" value="F:hydrolase activity"/>
    <property type="evidence" value="ECO:0007669"/>
    <property type="project" value="UniProtKB-KW"/>
</dbReference>
<dbReference type="Pfam" id="PF01019">
    <property type="entry name" value="G_glu_transpept"/>
    <property type="match status" value="2"/>
</dbReference>
<dbReference type="SUPFAM" id="SSF56235">
    <property type="entry name" value="N-terminal nucleophile aminohydrolases (Ntn hydrolases)"/>
    <property type="match status" value="1"/>
</dbReference>
<dbReference type="PANTHER" id="PTHR43199">
    <property type="entry name" value="GLUTATHIONE HYDROLASE"/>
    <property type="match status" value="1"/>
</dbReference>
<sequence length="489" mass="49857">MDADGNHRWAAAPTLRRMEISAPPSRVAAGVAASHPATAEAGLRVLRAGGTAADAAVAAVLATCVAETVYTGLGGGGFATYFDAATGSVTCLDFFVSVPGTDGDRLAGPMLAVDVFFGGVPQVYSIGGASVAVPGVPVGCGEVHRRWGRLPWAELVAPALELARAGVALPAAHARTLESCAPALAHGEGAAIYAPQGKLLQGGDRLFHPGLATALAALAAEGPALFHTGSYAPLLVGTVRAAGGALGPRDLADYRVLETPVDRATLAAHQVRARHDLNRTVDTIAALPRDLAMLSRPARAVAVAAALRDRGRQKIGDTTNVSVVDRDGNACVITTTMGLGAAVWLPGLGVNLNSMLGEGELITEDLGPGVRMSSNMCPLVVIDDEGALAVAAGSAGASRIRTALVDTLLGVLVDGVDMPTAIARPRFHVVDDTVHAEPGYPRDELAALAEAGWRITEWPELNHYFGGVTAVGVGGAAGDPRRDGVGLLL</sequence>
<keyword evidence="2" id="KW-0808">Transferase</keyword>
<dbReference type="EMBL" id="BOQL01000014">
    <property type="protein sequence ID" value="GIM64834.1"/>
    <property type="molecule type" value="Genomic_DNA"/>
</dbReference>
<dbReference type="AlphaFoldDB" id="A0A919VJK4"/>
<dbReference type="InterPro" id="IPR051792">
    <property type="entry name" value="GGT_bact"/>
</dbReference>
<proteinExistence type="inferred from homology"/>
<dbReference type="PANTHER" id="PTHR43199:SF1">
    <property type="entry name" value="GLUTATHIONE HYDROLASE PROENZYME"/>
    <property type="match status" value="1"/>
</dbReference>